<dbReference type="OrthoDB" id="3251181at2759"/>
<dbReference type="AlphaFoldDB" id="A0A9Q3QEL1"/>
<gene>
    <name evidence="2" type="ORF">O181_133587</name>
</gene>
<evidence type="ECO:0000313" key="2">
    <source>
        <dbReference type="EMBL" id="MBW0593872.1"/>
    </source>
</evidence>
<evidence type="ECO:0000313" key="3">
    <source>
        <dbReference type="Proteomes" id="UP000765509"/>
    </source>
</evidence>
<organism evidence="2 3">
    <name type="scientific">Austropuccinia psidii MF-1</name>
    <dbReference type="NCBI Taxonomy" id="1389203"/>
    <lineage>
        <taxon>Eukaryota</taxon>
        <taxon>Fungi</taxon>
        <taxon>Dikarya</taxon>
        <taxon>Basidiomycota</taxon>
        <taxon>Pucciniomycotina</taxon>
        <taxon>Pucciniomycetes</taxon>
        <taxon>Pucciniales</taxon>
        <taxon>Sphaerophragmiaceae</taxon>
        <taxon>Austropuccinia</taxon>
    </lineage>
</organism>
<reference evidence="2" key="1">
    <citation type="submission" date="2021-03" db="EMBL/GenBank/DDBJ databases">
        <title>Draft genome sequence of rust myrtle Austropuccinia psidii MF-1, a brazilian biotype.</title>
        <authorList>
            <person name="Quecine M.C."/>
            <person name="Pachon D.M.R."/>
            <person name="Bonatelli M.L."/>
            <person name="Correr F.H."/>
            <person name="Franceschini L.M."/>
            <person name="Leite T.F."/>
            <person name="Margarido G.R.A."/>
            <person name="Almeida C.A."/>
            <person name="Ferrarezi J.A."/>
            <person name="Labate C.A."/>
        </authorList>
    </citation>
    <scope>NUCLEOTIDE SEQUENCE</scope>
    <source>
        <strain evidence="2">MF-1</strain>
    </source>
</reference>
<proteinExistence type="predicted"/>
<feature type="domain" description="Retrovirus-related Pol polyprotein from transposon TNT 1-94-like beta-barrel" evidence="1">
    <location>
        <begin position="44"/>
        <end position="121"/>
    </location>
</feature>
<keyword evidence="3" id="KW-1185">Reference proteome</keyword>
<sequence length="258" mass="28888">LKLVNTHIPLYHRLSLTSYLKPKNSKLTVALDTQSTILRKSVIILDSGATDCMSNQLSYFIDFIKSLGTIGLENGSQIVAKGLGTIKIELPHSNLKIKNMLHYPALSNCLLSMGSLLKNHYILQPLNSNKFQIIDQSNSILLDGDYSSGTFFITQAQQHQTNTLLSPSNRLIMLHQSSGHPSSDYLSKMYPHLNISPISCLTCNLYKMMKMPFPGHCPKPPQKESSFISTFVAQSLPLLNWLLSIFFQWLTLSLDMSV</sequence>
<dbReference type="InterPro" id="IPR054722">
    <property type="entry name" value="PolX-like_BBD"/>
</dbReference>
<evidence type="ECO:0000259" key="1">
    <source>
        <dbReference type="Pfam" id="PF22936"/>
    </source>
</evidence>
<dbReference type="EMBL" id="AVOT02157113">
    <property type="protein sequence ID" value="MBW0593872.1"/>
    <property type="molecule type" value="Genomic_DNA"/>
</dbReference>
<name>A0A9Q3QEL1_9BASI</name>
<dbReference type="Pfam" id="PF22936">
    <property type="entry name" value="Pol_BBD"/>
    <property type="match status" value="1"/>
</dbReference>
<protein>
    <recommendedName>
        <fullName evidence="1">Retrovirus-related Pol polyprotein from transposon TNT 1-94-like beta-barrel domain-containing protein</fullName>
    </recommendedName>
</protein>
<accession>A0A9Q3QEL1</accession>
<dbReference type="Proteomes" id="UP000765509">
    <property type="component" value="Unassembled WGS sequence"/>
</dbReference>
<comment type="caution">
    <text evidence="2">The sequence shown here is derived from an EMBL/GenBank/DDBJ whole genome shotgun (WGS) entry which is preliminary data.</text>
</comment>
<feature type="non-terminal residue" evidence="2">
    <location>
        <position position="1"/>
    </location>
</feature>